<dbReference type="GO" id="GO:0006869">
    <property type="term" value="P:lipid transport"/>
    <property type="evidence" value="ECO:0007669"/>
    <property type="project" value="InterPro"/>
</dbReference>
<dbReference type="InterPro" id="IPR016140">
    <property type="entry name" value="Bifunc_inhib/LTP/seed_store"/>
</dbReference>
<dbReference type="PANTHER" id="PTHR33214:SF84">
    <property type="entry name" value="BIFUNCTIONAL INHIBITOR_PLANT LIPID TRANSFER PROTEIN_SEED STORAGE HELICAL DOMAIN-CONTAINING PROTEIN"/>
    <property type="match status" value="1"/>
</dbReference>
<dbReference type="PANTHER" id="PTHR33214">
    <property type="entry name" value="BIFUNCTIONAL INHIBITOR/LIPID-TRANSFER PROTEIN/SEED STORAGE 2S ALBUMIN SUPERFAMILY PROTEIN"/>
    <property type="match status" value="1"/>
</dbReference>
<keyword evidence="5" id="KW-1185">Reference proteome</keyword>
<accession>A0AAV1E029</accession>
<proteinExistence type="predicted"/>
<keyword evidence="2" id="KW-0446">Lipid-binding</keyword>
<evidence type="ECO:0000313" key="5">
    <source>
        <dbReference type="Proteomes" id="UP001161247"/>
    </source>
</evidence>
<dbReference type="SUPFAM" id="SSF47699">
    <property type="entry name" value="Bifunctional inhibitor/lipid-transfer protein/seed storage 2S albumin"/>
    <property type="match status" value="1"/>
</dbReference>
<gene>
    <name evidence="4" type="ORF">OLC1_LOCUS20516</name>
</gene>
<dbReference type="InterPro" id="IPR033872">
    <property type="entry name" value="nsLTP2"/>
</dbReference>
<name>A0AAV1E029_OLDCO</name>
<sequence>MDQAKLELNHLLLNILTLAKTEMKANCIAICAVAVLLLVANANVSEAACNPNDLAPCAPAIVGGAPSSLCCTKMKSQKPCFCQYAKDPRFSSIVNSPGAKKVASACGVSFPKC</sequence>
<dbReference type="EMBL" id="OX459124">
    <property type="protein sequence ID" value="CAI9113520.1"/>
    <property type="molecule type" value="Genomic_DNA"/>
</dbReference>
<organism evidence="4 5">
    <name type="scientific">Oldenlandia corymbosa var. corymbosa</name>
    <dbReference type="NCBI Taxonomy" id="529605"/>
    <lineage>
        <taxon>Eukaryota</taxon>
        <taxon>Viridiplantae</taxon>
        <taxon>Streptophyta</taxon>
        <taxon>Embryophyta</taxon>
        <taxon>Tracheophyta</taxon>
        <taxon>Spermatophyta</taxon>
        <taxon>Magnoliopsida</taxon>
        <taxon>eudicotyledons</taxon>
        <taxon>Gunneridae</taxon>
        <taxon>Pentapetalae</taxon>
        <taxon>asterids</taxon>
        <taxon>lamiids</taxon>
        <taxon>Gentianales</taxon>
        <taxon>Rubiaceae</taxon>
        <taxon>Rubioideae</taxon>
        <taxon>Spermacoceae</taxon>
        <taxon>Hedyotis-Oldenlandia complex</taxon>
        <taxon>Oldenlandia</taxon>
    </lineage>
</organism>
<protein>
    <submittedName>
        <fullName evidence="4">OLC1v1014132C1</fullName>
    </submittedName>
</protein>
<reference evidence="4" key="1">
    <citation type="submission" date="2023-03" db="EMBL/GenBank/DDBJ databases">
        <authorList>
            <person name="Julca I."/>
        </authorList>
    </citation>
    <scope>NUCLEOTIDE SEQUENCE</scope>
</reference>
<dbReference type="SMART" id="SM00499">
    <property type="entry name" value="AAI"/>
    <property type="match status" value="1"/>
</dbReference>
<dbReference type="Gene3D" id="1.10.110.10">
    <property type="entry name" value="Plant lipid-transfer and hydrophobic proteins"/>
    <property type="match status" value="1"/>
</dbReference>
<dbReference type="GO" id="GO:0008289">
    <property type="term" value="F:lipid binding"/>
    <property type="evidence" value="ECO:0007669"/>
    <property type="project" value="UniProtKB-KW"/>
</dbReference>
<keyword evidence="1" id="KW-0813">Transport</keyword>
<dbReference type="CDD" id="cd01959">
    <property type="entry name" value="nsLTP2"/>
    <property type="match status" value="1"/>
</dbReference>
<evidence type="ECO:0000256" key="1">
    <source>
        <dbReference type="ARBA" id="ARBA00022448"/>
    </source>
</evidence>
<dbReference type="AlphaFoldDB" id="A0AAV1E029"/>
<dbReference type="Proteomes" id="UP001161247">
    <property type="component" value="Chromosome 7"/>
</dbReference>
<evidence type="ECO:0000256" key="2">
    <source>
        <dbReference type="ARBA" id="ARBA00023121"/>
    </source>
</evidence>
<feature type="domain" description="Bifunctional inhibitor/plant lipid transfer protein/seed storage helical" evidence="3">
    <location>
        <begin position="49"/>
        <end position="113"/>
    </location>
</feature>
<dbReference type="InterPro" id="IPR036312">
    <property type="entry name" value="Bifun_inhib/LTP/seed_sf"/>
</dbReference>
<evidence type="ECO:0000313" key="4">
    <source>
        <dbReference type="EMBL" id="CAI9113520.1"/>
    </source>
</evidence>
<evidence type="ECO:0000259" key="3">
    <source>
        <dbReference type="SMART" id="SM00499"/>
    </source>
</evidence>